<accession>A0ABD6B8D3</accession>
<reference evidence="2 3" key="1">
    <citation type="journal article" date="2019" name="Int. J. Syst. Evol. Microbiol.">
        <title>The Global Catalogue of Microorganisms (GCM) 10K type strain sequencing project: providing services to taxonomists for standard genome sequencing and annotation.</title>
        <authorList>
            <consortium name="The Broad Institute Genomics Platform"/>
            <consortium name="The Broad Institute Genome Sequencing Center for Infectious Disease"/>
            <person name="Wu L."/>
            <person name="Ma J."/>
        </authorList>
    </citation>
    <scope>NUCLEOTIDE SEQUENCE [LARGE SCALE GENOMIC DNA]</scope>
    <source>
        <strain evidence="2 3">CGMCC 1.12285</strain>
    </source>
</reference>
<dbReference type="EMBL" id="JBHUDH010000130">
    <property type="protein sequence ID" value="MFD1526871.1"/>
    <property type="molecule type" value="Genomic_DNA"/>
</dbReference>
<organism evidence="2 3">
    <name type="scientific">Halolamina salina</name>
    <dbReference type="NCBI Taxonomy" id="1220023"/>
    <lineage>
        <taxon>Archaea</taxon>
        <taxon>Methanobacteriati</taxon>
        <taxon>Methanobacteriota</taxon>
        <taxon>Stenosarchaea group</taxon>
        <taxon>Halobacteria</taxon>
        <taxon>Halobacteriales</taxon>
        <taxon>Haloferacaceae</taxon>
    </lineage>
</organism>
<keyword evidence="3" id="KW-1185">Reference proteome</keyword>
<name>A0ABD6B8D3_9EURY</name>
<evidence type="ECO:0000313" key="3">
    <source>
        <dbReference type="Proteomes" id="UP001597111"/>
    </source>
</evidence>
<dbReference type="AlphaFoldDB" id="A0ABD6B8D3"/>
<dbReference type="RefSeq" id="WP_379730666.1">
    <property type="nucleotide sequence ID" value="NZ_JBHSWZ010000014.1"/>
</dbReference>
<protein>
    <recommendedName>
        <fullName evidence="1">DUF8106 domain-containing protein</fullName>
    </recommendedName>
</protein>
<evidence type="ECO:0000313" key="2">
    <source>
        <dbReference type="EMBL" id="MFD1526871.1"/>
    </source>
</evidence>
<dbReference type="Proteomes" id="UP001597111">
    <property type="component" value="Unassembled WGS sequence"/>
</dbReference>
<dbReference type="InterPro" id="IPR058419">
    <property type="entry name" value="DUF8106"/>
</dbReference>
<gene>
    <name evidence="2" type="ORF">ACFR9S_11295</name>
</gene>
<proteinExistence type="predicted"/>
<dbReference type="Pfam" id="PF26408">
    <property type="entry name" value="DUF8106"/>
    <property type="match status" value="1"/>
</dbReference>
<comment type="caution">
    <text evidence="2">The sequence shown here is derived from an EMBL/GenBank/DDBJ whole genome shotgun (WGS) entry which is preliminary data.</text>
</comment>
<evidence type="ECO:0000259" key="1">
    <source>
        <dbReference type="Pfam" id="PF26408"/>
    </source>
</evidence>
<sequence length="67" mass="7106">MNSSTRTKATLFCSVCGHESPADGDWDESATATEIGERITLSCPDCATTITRRPVSKRSVDAVVASD</sequence>
<feature type="domain" description="DUF8106" evidence="1">
    <location>
        <begin position="7"/>
        <end position="53"/>
    </location>
</feature>